<keyword evidence="5" id="KW-0598">Phosphotransferase system</keyword>
<dbReference type="PANTHER" id="PTHR47738">
    <property type="entry name" value="PTS SYSTEM FRUCTOSE-LIKE EIIA COMPONENT-RELATED"/>
    <property type="match status" value="1"/>
</dbReference>
<dbReference type="InterPro" id="IPR016152">
    <property type="entry name" value="PTrfase/Anion_transptr"/>
</dbReference>
<organism evidence="7 8">
    <name type="scientific">Geobacillus icigianus</name>
    <dbReference type="NCBI Taxonomy" id="1430331"/>
    <lineage>
        <taxon>Bacteria</taxon>
        <taxon>Bacillati</taxon>
        <taxon>Bacillota</taxon>
        <taxon>Bacilli</taxon>
        <taxon>Bacillales</taxon>
        <taxon>Anoxybacillaceae</taxon>
        <taxon>Geobacillus</taxon>
    </lineage>
</organism>
<dbReference type="Pfam" id="PF00359">
    <property type="entry name" value="PTS_EIIA_2"/>
    <property type="match status" value="1"/>
</dbReference>
<keyword evidence="4" id="KW-0808">Transferase</keyword>
<evidence type="ECO:0000256" key="4">
    <source>
        <dbReference type="ARBA" id="ARBA00022679"/>
    </source>
</evidence>
<keyword evidence="8" id="KW-1185">Reference proteome</keyword>
<comment type="caution">
    <text evidence="7">The sequence shown here is derived from an EMBL/GenBank/DDBJ whole genome shotgun (WGS) entry which is preliminary data.</text>
</comment>
<evidence type="ECO:0000313" key="7">
    <source>
        <dbReference type="EMBL" id="MEB3750870.1"/>
    </source>
</evidence>
<dbReference type="PROSITE" id="PS00372">
    <property type="entry name" value="PTS_EIIA_TYPE_2_HIS"/>
    <property type="match status" value="1"/>
</dbReference>
<gene>
    <name evidence="7" type="ORF">EP10_001711</name>
</gene>
<dbReference type="SUPFAM" id="SSF55804">
    <property type="entry name" value="Phoshotransferase/anion transport protein"/>
    <property type="match status" value="1"/>
</dbReference>
<evidence type="ECO:0000256" key="3">
    <source>
        <dbReference type="ARBA" id="ARBA00022597"/>
    </source>
</evidence>
<accession>A0ABU6BGE6</accession>
<dbReference type="PANTHER" id="PTHR47738:SF2">
    <property type="entry name" value="PTS SYSTEM FRUCTOSE-LIKE EIIA COMPONENT"/>
    <property type="match status" value="1"/>
</dbReference>
<dbReference type="InterPro" id="IPR002178">
    <property type="entry name" value="PTS_EIIA_type-2_dom"/>
</dbReference>
<evidence type="ECO:0000256" key="2">
    <source>
        <dbReference type="ARBA" id="ARBA00022553"/>
    </source>
</evidence>
<name>A0ABU6BGE6_9BACL</name>
<dbReference type="Proteomes" id="UP000029267">
    <property type="component" value="Unassembled WGS sequence"/>
</dbReference>
<feature type="domain" description="PTS EIIA type-2" evidence="6">
    <location>
        <begin position="8"/>
        <end position="153"/>
    </location>
</feature>
<protein>
    <submittedName>
        <fullName evidence="7">PTS system mannose-specific EIIBCA component</fullName>
    </submittedName>
</protein>
<evidence type="ECO:0000256" key="1">
    <source>
        <dbReference type="ARBA" id="ARBA00022448"/>
    </source>
</evidence>
<keyword evidence="2" id="KW-0597">Phosphoprotein</keyword>
<proteinExistence type="predicted"/>
<keyword evidence="1" id="KW-0813">Transport</keyword>
<evidence type="ECO:0000313" key="8">
    <source>
        <dbReference type="Proteomes" id="UP000029267"/>
    </source>
</evidence>
<dbReference type="PROSITE" id="PS51094">
    <property type="entry name" value="PTS_EIIA_TYPE_2"/>
    <property type="match status" value="1"/>
</dbReference>
<dbReference type="CDD" id="cd00211">
    <property type="entry name" value="PTS_IIA_fru"/>
    <property type="match status" value="1"/>
</dbReference>
<dbReference type="Gene3D" id="3.40.930.10">
    <property type="entry name" value="Mannitol-specific EII, Chain A"/>
    <property type="match status" value="1"/>
</dbReference>
<evidence type="ECO:0000259" key="6">
    <source>
        <dbReference type="PROSITE" id="PS51094"/>
    </source>
</evidence>
<dbReference type="InterPro" id="IPR004715">
    <property type="entry name" value="PTS_IIA_fruc"/>
</dbReference>
<keyword evidence="3" id="KW-0762">Sugar transport</keyword>
<dbReference type="InterPro" id="IPR051541">
    <property type="entry name" value="PTS_SugarTrans_NitroReg"/>
</dbReference>
<evidence type="ECO:0000256" key="5">
    <source>
        <dbReference type="ARBA" id="ARBA00022683"/>
    </source>
</evidence>
<dbReference type="NCBIfam" id="TIGR00848">
    <property type="entry name" value="fruA"/>
    <property type="match status" value="1"/>
</dbReference>
<reference evidence="7 8" key="1">
    <citation type="journal article" date="2014" name="Genome Announc.">
        <title>Draft Genome Sequence of Geobacillus icigianus Strain G1w1T Isolated from Hot Springs in the Valley of Geysers, Kamchatka (Russian Federation).</title>
        <authorList>
            <person name="Bryanskaya A.V."/>
            <person name="Rozanov A.S."/>
            <person name="Logacheva M.D."/>
            <person name="Kotenko A.V."/>
            <person name="Peltek S.E."/>
        </authorList>
    </citation>
    <scope>NUCLEOTIDE SEQUENCE [LARGE SCALE GENOMIC DNA]</scope>
    <source>
        <strain evidence="7 8">G1w1</strain>
    </source>
</reference>
<dbReference type="EMBL" id="JPYA02000002">
    <property type="protein sequence ID" value="MEB3750870.1"/>
    <property type="molecule type" value="Genomic_DNA"/>
</dbReference>
<sequence length="154" mass="16980">MVTMTLSDLTSLELIDIELQGITKEQVIDELVGKLDRAGVIESARKFKKAIIKREKESSTAIGFSIAIPHGKSKAVIKPAVAFGLQKNGVDWDGLDGTPAKLIFMIAVPEESAGDEHLKILQMLARKLMDETFREQLLTVQTKEEAYNLLQTIG</sequence>